<proteinExistence type="predicted"/>
<dbReference type="PANTHER" id="PTHR13473">
    <property type="entry name" value="MITOCHONDRIAL RIBOSOMAL PROTEIN L48"/>
    <property type="match status" value="1"/>
</dbReference>
<protein>
    <submittedName>
        <fullName evidence="4">39S ribosomal mitochondrial</fullName>
    </submittedName>
</protein>
<dbReference type="Proteomes" id="UP000276133">
    <property type="component" value="Unassembled WGS sequence"/>
</dbReference>
<keyword evidence="1" id="KW-0689">Ribosomal protein</keyword>
<organism evidence="4 5">
    <name type="scientific">Brachionus plicatilis</name>
    <name type="common">Marine rotifer</name>
    <name type="synonym">Brachionus muelleri</name>
    <dbReference type="NCBI Taxonomy" id="10195"/>
    <lineage>
        <taxon>Eukaryota</taxon>
        <taxon>Metazoa</taxon>
        <taxon>Spiralia</taxon>
        <taxon>Gnathifera</taxon>
        <taxon>Rotifera</taxon>
        <taxon>Eurotatoria</taxon>
        <taxon>Monogononta</taxon>
        <taxon>Pseudotrocha</taxon>
        <taxon>Ploima</taxon>
        <taxon>Brachionidae</taxon>
        <taxon>Brachionus</taxon>
    </lineage>
</organism>
<dbReference type="EMBL" id="REGN01007283">
    <property type="protein sequence ID" value="RNA06782.1"/>
    <property type="molecule type" value="Genomic_DNA"/>
</dbReference>
<dbReference type="GO" id="GO:1990904">
    <property type="term" value="C:ribonucleoprotein complex"/>
    <property type="evidence" value="ECO:0007669"/>
    <property type="project" value="UniProtKB-KW"/>
</dbReference>
<dbReference type="PROSITE" id="PS51257">
    <property type="entry name" value="PROKAR_LIPOPROTEIN"/>
    <property type="match status" value="1"/>
</dbReference>
<sequence length="225" mass="26094">MIVNTNRIISSLNTANSISVLQSCCLRTSSAVLSRAVVNKSQRIKLAELLNQESQTKKDVKMDYVNNAEIKFYDPPYLVRDAPFPNYELLNISLKGYDFSILNTYYKYIEKLCSLLKVEVVEAYAMPPRSYKIKTYQPFGTNLDKEYSLQMYHRIVRVKNLKSTLAPLLFETVQLNLPEGVQLNIHEPTFEEDEFRYVPDIELQDMRQKLSEMTKKPGDSKTNKK</sequence>
<dbReference type="InterPro" id="IPR027487">
    <property type="entry name" value="Ribosomal_mL48"/>
</dbReference>
<feature type="domain" description="Small ribosomal subunit protein uS10" evidence="3">
    <location>
        <begin position="91"/>
        <end position="186"/>
    </location>
</feature>
<reference evidence="4 5" key="1">
    <citation type="journal article" date="2018" name="Sci. Rep.">
        <title>Genomic signatures of local adaptation to the degree of environmental predictability in rotifers.</title>
        <authorList>
            <person name="Franch-Gras L."/>
            <person name="Hahn C."/>
            <person name="Garcia-Roger E.M."/>
            <person name="Carmona M.J."/>
            <person name="Serra M."/>
            <person name="Gomez A."/>
        </authorList>
    </citation>
    <scope>NUCLEOTIDE SEQUENCE [LARGE SCALE GENOMIC DNA]</scope>
    <source>
        <strain evidence="4">HYR1</strain>
    </source>
</reference>
<accession>A0A3M7Q6H1</accession>
<dbReference type="InterPro" id="IPR027486">
    <property type="entry name" value="Ribosomal_uS10_dom"/>
</dbReference>
<comment type="caution">
    <text evidence="4">The sequence shown here is derived from an EMBL/GenBank/DDBJ whole genome shotgun (WGS) entry which is preliminary data.</text>
</comment>
<dbReference type="SMART" id="SM01403">
    <property type="entry name" value="Ribosomal_S10"/>
    <property type="match status" value="1"/>
</dbReference>
<dbReference type="Gene3D" id="3.30.70.600">
    <property type="entry name" value="Ribosomal protein S10 domain"/>
    <property type="match status" value="1"/>
</dbReference>
<dbReference type="STRING" id="10195.A0A3M7Q6H1"/>
<dbReference type="GO" id="GO:0005761">
    <property type="term" value="C:mitochondrial ribosome"/>
    <property type="evidence" value="ECO:0007669"/>
    <property type="project" value="InterPro"/>
</dbReference>
<name>A0A3M7Q6H1_BRAPC</name>
<dbReference type="SUPFAM" id="SSF54999">
    <property type="entry name" value="Ribosomal protein S10"/>
    <property type="match status" value="1"/>
</dbReference>
<evidence type="ECO:0000256" key="2">
    <source>
        <dbReference type="ARBA" id="ARBA00023274"/>
    </source>
</evidence>
<evidence type="ECO:0000313" key="4">
    <source>
        <dbReference type="EMBL" id="RNA06782.1"/>
    </source>
</evidence>
<keyword evidence="2" id="KW-0687">Ribonucleoprotein</keyword>
<evidence type="ECO:0000259" key="3">
    <source>
        <dbReference type="SMART" id="SM01403"/>
    </source>
</evidence>
<dbReference type="InterPro" id="IPR036838">
    <property type="entry name" value="Ribosomal_uS10_dom_sf"/>
</dbReference>
<evidence type="ECO:0000256" key="1">
    <source>
        <dbReference type="ARBA" id="ARBA00022980"/>
    </source>
</evidence>
<evidence type="ECO:0000313" key="5">
    <source>
        <dbReference type="Proteomes" id="UP000276133"/>
    </source>
</evidence>
<keyword evidence="5" id="KW-1185">Reference proteome</keyword>
<dbReference type="Pfam" id="PF00338">
    <property type="entry name" value="Ribosomal_S10"/>
    <property type="match status" value="1"/>
</dbReference>
<gene>
    <name evidence="4" type="ORF">BpHYR1_003874</name>
</gene>
<dbReference type="OrthoDB" id="5984298at2759"/>
<dbReference type="PANTHER" id="PTHR13473:SF0">
    <property type="entry name" value="LARGE RIBOSOMAL SUBUNIT PROTEIN ML48"/>
    <property type="match status" value="1"/>
</dbReference>
<dbReference type="AlphaFoldDB" id="A0A3M7Q6H1"/>